<dbReference type="PATRIC" id="fig|1212489.4.peg.128"/>
<dbReference type="PROSITE" id="PS51273">
    <property type="entry name" value="GATASE_TYPE_1"/>
    <property type="match status" value="1"/>
</dbReference>
<evidence type="ECO:0000259" key="1">
    <source>
        <dbReference type="Pfam" id="PF00117"/>
    </source>
</evidence>
<dbReference type="GO" id="GO:0005829">
    <property type="term" value="C:cytosol"/>
    <property type="evidence" value="ECO:0007669"/>
    <property type="project" value="TreeGrafter"/>
</dbReference>
<comment type="caution">
    <text evidence="2">The sequence shown here is derived from an EMBL/GenBank/DDBJ whole genome shotgun (WGS) entry which is preliminary data.</text>
</comment>
<keyword evidence="3" id="KW-1185">Reference proteome</keyword>
<dbReference type="SUPFAM" id="SSF52317">
    <property type="entry name" value="Class I glutamine amidotransferase-like"/>
    <property type="match status" value="1"/>
</dbReference>
<reference evidence="2 3" key="1">
    <citation type="submission" date="2015-11" db="EMBL/GenBank/DDBJ databases">
        <title>Genomic analysis of 38 Legionella species identifies large and diverse effector repertoires.</title>
        <authorList>
            <person name="Burstein D."/>
            <person name="Amaro F."/>
            <person name="Zusman T."/>
            <person name="Lifshitz Z."/>
            <person name="Cohen O."/>
            <person name="Gilbert J.A."/>
            <person name="Pupko T."/>
            <person name="Shuman H.A."/>
            <person name="Segal G."/>
        </authorList>
    </citation>
    <scope>NUCLEOTIDE SEQUENCE [LARGE SCALE GENOMIC DNA]</scope>
    <source>
        <strain evidence="2 3">ATCC 700990</strain>
    </source>
</reference>
<dbReference type="InterPro" id="IPR017926">
    <property type="entry name" value="GATASE"/>
</dbReference>
<keyword evidence="2" id="KW-0315">Glutamine amidotransferase</keyword>
<organism evidence="2 3">
    <name type="scientific">Legionella drozanskii LLAP-1</name>
    <dbReference type="NCBI Taxonomy" id="1212489"/>
    <lineage>
        <taxon>Bacteria</taxon>
        <taxon>Pseudomonadati</taxon>
        <taxon>Pseudomonadota</taxon>
        <taxon>Gammaproteobacteria</taxon>
        <taxon>Legionellales</taxon>
        <taxon>Legionellaceae</taxon>
        <taxon>Legionella</taxon>
    </lineage>
</organism>
<dbReference type="CDD" id="cd01741">
    <property type="entry name" value="GATase1_1"/>
    <property type="match status" value="1"/>
</dbReference>
<dbReference type="PANTHER" id="PTHR42695">
    <property type="entry name" value="GLUTAMINE AMIDOTRANSFERASE YLR126C-RELATED"/>
    <property type="match status" value="1"/>
</dbReference>
<dbReference type="PANTHER" id="PTHR42695:SF5">
    <property type="entry name" value="GLUTAMINE AMIDOTRANSFERASE YLR126C-RELATED"/>
    <property type="match status" value="1"/>
</dbReference>
<dbReference type="Proteomes" id="UP000054736">
    <property type="component" value="Unassembled WGS sequence"/>
</dbReference>
<dbReference type="STRING" id="1212489.Ldro_0127"/>
<dbReference type="AlphaFoldDB" id="A0A0W0TDV0"/>
<gene>
    <name evidence="2" type="ORF">Ldro_0127</name>
</gene>
<dbReference type="InterPro" id="IPR029062">
    <property type="entry name" value="Class_I_gatase-like"/>
</dbReference>
<keyword evidence="2" id="KW-0808">Transferase</keyword>
<sequence length="235" mass="26088">MNIGILQCDAVSEKYIVEHGIYPTMLANLLHQADPNLSFTVFDVKNGELPGHIHASDAYLITGSRHGVNDDIPWIAMLENFILQLHAVQKKIIGICFGHQLIAKALGGKVIKSPKGWGIGVSTNKIVQQKPWMEPVQDLLHLLVSHQDQVVELPSGAEVLASSDFCPFYMLQINEHLMTVQGHPEFTKAYSQALIEDRKDILGAECTELGLMSLEKNLDNHLTAKWIVNFLQSSS</sequence>
<dbReference type="RefSeq" id="WP_058494490.1">
    <property type="nucleotide sequence ID" value="NZ_CAAAIU010000006.1"/>
</dbReference>
<dbReference type="Pfam" id="PF00117">
    <property type="entry name" value="GATase"/>
    <property type="match status" value="1"/>
</dbReference>
<dbReference type="Gene3D" id="3.40.50.880">
    <property type="match status" value="1"/>
</dbReference>
<dbReference type="GO" id="GO:0016740">
    <property type="term" value="F:transferase activity"/>
    <property type="evidence" value="ECO:0007669"/>
    <property type="project" value="UniProtKB-KW"/>
</dbReference>
<protein>
    <submittedName>
        <fullName evidence="2">Glutamine amidotransferase, class I</fullName>
    </submittedName>
</protein>
<evidence type="ECO:0000313" key="3">
    <source>
        <dbReference type="Proteomes" id="UP000054736"/>
    </source>
</evidence>
<dbReference type="InterPro" id="IPR044992">
    <property type="entry name" value="ChyE-like"/>
</dbReference>
<dbReference type="OrthoDB" id="9813383at2"/>
<evidence type="ECO:0000313" key="2">
    <source>
        <dbReference type="EMBL" id="KTC93777.1"/>
    </source>
</evidence>
<proteinExistence type="predicted"/>
<name>A0A0W0TDV0_9GAMM</name>
<feature type="domain" description="Glutamine amidotransferase" evidence="1">
    <location>
        <begin position="83"/>
        <end position="189"/>
    </location>
</feature>
<accession>A0A0W0TDV0</accession>
<dbReference type="EMBL" id="LNXY01000001">
    <property type="protein sequence ID" value="KTC93777.1"/>
    <property type="molecule type" value="Genomic_DNA"/>
</dbReference>